<protein>
    <submittedName>
        <fullName evidence="1">Uncharacterized protein</fullName>
    </submittedName>
</protein>
<evidence type="ECO:0000313" key="1">
    <source>
        <dbReference type="EMBL" id="ETI44153.1"/>
    </source>
</evidence>
<reference evidence="1 2" key="1">
    <citation type="submission" date="2013-11" db="EMBL/GenBank/DDBJ databases">
        <title>The Genome Sequence of Phytophthora parasitica P1569.</title>
        <authorList>
            <consortium name="The Broad Institute Genomics Platform"/>
            <person name="Russ C."/>
            <person name="Tyler B."/>
            <person name="Panabieres F."/>
            <person name="Shan W."/>
            <person name="Tripathy S."/>
            <person name="Grunwald N."/>
            <person name="Machado M."/>
            <person name="Johnson C.S."/>
            <person name="Arredondo F."/>
            <person name="Hong C."/>
            <person name="Coffey M."/>
            <person name="Young S.K."/>
            <person name="Zeng Q."/>
            <person name="Gargeya S."/>
            <person name="Fitzgerald M."/>
            <person name="Abouelleil A."/>
            <person name="Alvarado L."/>
            <person name="Chapman S.B."/>
            <person name="Gainer-Dewar J."/>
            <person name="Goldberg J."/>
            <person name="Griggs A."/>
            <person name="Gujja S."/>
            <person name="Hansen M."/>
            <person name="Howarth C."/>
            <person name="Imamovic A."/>
            <person name="Ireland A."/>
            <person name="Larimer J."/>
            <person name="McCowan C."/>
            <person name="Murphy C."/>
            <person name="Pearson M."/>
            <person name="Poon T.W."/>
            <person name="Priest M."/>
            <person name="Roberts A."/>
            <person name="Saif S."/>
            <person name="Shea T."/>
            <person name="Sykes S."/>
            <person name="Wortman J."/>
            <person name="Nusbaum C."/>
            <person name="Birren B."/>
        </authorList>
    </citation>
    <scope>NUCLEOTIDE SEQUENCE [LARGE SCALE GENOMIC DNA]</scope>
    <source>
        <strain evidence="1 2">P1569</strain>
    </source>
</reference>
<sequence length="90" mass="11040">MVDTSFEIYELEYWAKTHFVIENKPNRNFDLNFSPSEKRLKTTNFEYLHLLKRFVLYFIYEFDVFEGSDVAYYKRKPMEDEKSVIKAYDP</sequence>
<dbReference type="EMBL" id="ANIZ01001914">
    <property type="protein sequence ID" value="ETI44153.1"/>
    <property type="molecule type" value="Genomic_DNA"/>
</dbReference>
<gene>
    <name evidence="1" type="ORF">F443_11124</name>
</gene>
<proteinExistence type="predicted"/>
<dbReference type="Proteomes" id="UP000018721">
    <property type="component" value="Unassembled WGS sequence"/>
</dbReference>
<accession>V9F071</accession>
<name>V9F071_PHYNI</name>
<keyword evidence="2" id="KW-1185">Reference proteome</keyword>
<dbReference type="HOGENOM" id="CLU_2445595_0_0_1"/>
<organism evidence="1 2">
    <name type="scientific">Phytophthora nicotianae P1569</name>
    <dbReference type="NCBI Taxonomy" id="1317065"/>
    <lineage>
        <taxon>Eukaryota</taxon>
        <taxon>Sar</taxon>
        <taxon>Stramenopiles</taxon>
        <taxon>Oomycota</taxon>
        <taxon>Peronosporomycetes</taxon>
        <taxon>Peronosporales</taxon>
        <taxon>Peronosporaceae</taxon>
        <taxon>Phytophthora</taxon>
    </lineage>
</organism>
<evidence type="ECO:0000313" key="2">
    <source>
        <dbReference type="Proteomes" id="UP000018721"/>
    </source>
</evidence>
<dbReference type="AlphaFoldDB" id="V9F071"/>
<comment type="caution">
    <text evidence="1">The sequence shown here is derived from an EMBL/GenBank/DDBJ whole genome shotgun (WGS) entry which is preliminary data.</text>
</comment>